<feature type="binding site" evidence="4">
    <location>
        <position position="74"/>
    </location>
    <ligand>
        <name>substrate</name>
    </ligand>
</feature>
<accession>A0A3N1ZTE4</accession>
<comment type="caution">
    <text evidence="7">The sequence shown here is derived from an EMBL/GenBank/DDBJ whole genome shotgun (WGS) entry which is preliminary data.</text>
</comment>
<dbReference type="AlphaFoldDB" id="A0A3N1ZTE4"/>
<dbReference type="GO" id="GO:0006107">
    <property type="term" value="P:oxaloacetate metabolic process"/>
    <property type="evidence" value="ECO:0007669"/>
    <property type="project" value="TreeGrafter"/>
</dbReference>
<dbReference type="InterPro" id="IPR040442">
    <property type="entry name" value="Pyrv_kinase-like_dom_sf"/>
</dbReference>
<evidence type="ECO:0000256" key="4">
    <source>
        <dbReference type="PIRSR" id="PIRSR015582-1"/>
    </source>
</evidence>
<comment type="cofactor">
    <cofactor evidence="1">
        <name>Mg(2+)</name>
        <dbReference type="ChEBI" id="CHEBI:18420"/>
    </cofactor>
</comment>
<gene>
    <name evidence="7" type="ORF">EDD41_1322</name>
</gene>
<dbReference type="InterPro" id="IPR015813">
    <property type="entry name" value="Pyrv/PenolPyrv_kinase-like_dom"/>
</dbReference>
<keyword evidence="7" id="KW-0456">Lyase</keyword>
<protein>
    <submittedName>
        <fullName evidence="7">Citrate lyase subunit beta/citryl-CoA lyase</fullName>
    </submittedName>
</protein>
<dbReference type="PIRSF" id="PIRSF015582">
    <property type="entry name" value="Cit_lyase_B"/>
    <property type="match status" value="1"/>
</dbReference>
<organism evidence="7 8">
    <name type="scientific">Luteococcus japonicus</name>
    <dbReference type="NCBI Taxonomy" id="33984"/>
    <lineage>
        <taxon>Bacteria</taxon>
        <taxon>Bacillati</taxon>
        <taxon>Actinomycetota</taxon>
        <taxon>Actinomycetes</taxon>
        <taxon>Propionibacteriales</taxon>
        <taxon>Propionibacteriaceae</taxon>
        <taxon>Luteococcus</taxon>
    </lineage>
</organism>
<keyword evidence="3 5" id="KW-0460">Magnesium</keyword>
<feature type="binding site" evidence="5">
    <location>
        <position position="154"/>
    </location>
    <ligand>
        <name>Mg(2+)</name>
        <dbReference type="ChEBI" id="CHEBI:18420"/>
    </ligand>
</feature>
<dbReference type="PANTHER" id="PTHR32308">
    <property type="entry name" value="LYASE BETA SUBUNIT, PUTATIVE (AFU_ORTHOLOGUE AFUA_4G13030)-RELATED"/>
    <property type="match status" value="1"/>
</dbReference>
<feature type="binding site" evidence="5">
    <location>
        <position position="128"/>
    </location>
    <ligand>
        <name>Mg(2+)</name>
        <dbReference type="ChEBI" id="CHEBI:18420"/>
    </ligand>
</feature>
<evidence type="ECO:0000313" key="8">
    <source>
        <dbReference type="Proteomes" id="UP000275749"/>
    </source>
</evidence>
<evidence type="ECO:0000256" key="5">
    <source>
        <dbReference type="PIRSR" id="PIRSR015582-2"/>
    </source>
</evidence>
<feature type="domain" description="HpcH/HpaI aldolase/citrate lyase" evidence="6">
    <location>
        <begin position="17"/>
        <end position="184"/>
    </location>
</feature>
<dbReference type="InterPro" id="IPR011206">
    <property type="entry name" value="Citrate_lyase_beta/mcl1/mcl2"/>
</dbReference>
<name>A0A3N1ZTE4_9ACTN</name>
<dbReference type="RefSeq" id="WP_211336599.1">
    <property type="nucleotide sequence ID" value="NZ_RKHG01000001.1"/>
</dbReference>
<dbReference type="PANTHER" id="PTHR32308:SF10">
    <property type="entry name" value="CITRATE LYASE SUBUNIT BETA"/>
    <property type="match status" value="1"/>
</dbReference>
<evidence type="ECO:0000256" key="1">
    <source>
        <dbReference type="ARBA" id="ARBA00001946"/>
    </source>
</evidence>
<sequence>MTSTPTPSQRISPDIARSWLLVNASRPELFDAAIASQADAVVLDVEDSVAAADKLKARENVVDFFRRGGEAWVRINGFGTAWWEGDLDALAGFPGMHGVMLAMVETSEHVQKTAEKLQPHQKVVAMIETARAMMLLDRIAQSRGTFRIAFGLGDFRRDTGIDDDQMALAYTRSQLTIASRAAGLPGPIDGPAVGATGGKLANSADNTQKFGMRGKLCLTPEQCPIVNEVLSPSHDDIEWASSFLADFEAGCNQIRSASDTPKLARSRRLLDLALAFGIEVPGKD</sequence>
<dbReference type="InterPro" id="IPR005000">
    <property type="entry name" value="Aldolase/citrate-lyase_domain"/>
</dbReference>
<evidence type="ECO:0000256" key="2">
    <source>
        <dbReference type="ARBA" id="ARBA00022723"/>
    </source>
</evidence>
<reference evidence="7 8" key="1">
    <citation type="submission" date="2018-11" db="EMBL/GenBank/DDBJ databases">
        <title>Sequencing the genomes of 1000 actinobacteria strains.</title>
        <authorList>
            <person name="Klenk H.-P."/>
        </authorList>
    </citation>
    <scope>NUCLEOTIDE SEQUENCE [LARGE SCALE GENOMIC DNA]</scope>
    <source>
        <strain evidence="7 8">DSM 10546</strain>
    </source>
</reference>
<dbReference type="GO" id="GO:0000287">
    <property type="term" value="F:magnesium ion binding"/>
    <property type="evidence" value="ECO:0007669"/>
    <property type="project" value="TreeGrafter"/>
</dbReference>
<dbReference type="Pfam" id="PF03328">
    <property type="entry name" value="HpcH_HpaI"/>
    <property type="match status" value="1"/>
</dbReference>
<dbReference type="EMBL" id="RKHG01000001">
    <property type="protein sequence ID" value="ROR54135.1"/>
    <property type="molecule type" value="Genomic_DNA"/>
</dbReference>
<dbReference type="SUPFAM" id="SSF51621">
    <property type="entry name" value="Phosphoenolpyruvate/pyruvate domain"/>
    <property type="match status" value="1"/>
</dbReference>
<evidence type="ECO:0000259" key="6">
    <source>
        <dbReference type="Pfam" id="PF03328"/>
    </source>
</evidence>
<evidence type="ECO:0000256" key="3">
    <source>
        <dbReference type="ARBA" id="ARBA00022842"/>
    </source>
</evidence>
<dbReference type="GO" id="GO:0016829">
    <property type="term" value="F:lyase activity"/>
    <property type="evidence" value="ECO:0007669"/>
    <property type="project" value="UniProtKB-KW"/>
</dbReference>
<keyword evidence="2 5" id="KW-0479">Metal-binding</keyword>
<dbReference type="Gene3D" id="3.20.20.60">
    <property type="entry name" value="Phosphoenolpyruvate-binding domains"/>
    <property type="match status" value="1"/>
</dbReference>
<dbReference type="Proteomes" id="UP000275749">
    <property type="component" value="Unassembled WGS sequence"/>
</dbReference>
<feature type="binding site" evidence="4">
    <location>
        <position position="128"/>
    </location>
    <ligand>
        <name>substrate</name>
    </ligand>
</feature>
<evidence type="ECO:0000313" key="7">
    <source>
        <dbReference type="EMBL" id="ROR54135.1"/>
    </source>
</evidence>
<proteinExistence type="predicted"/>